<gene>
    <name evidence="2" type="ORF">GCM10007053_19470</name>
</gene>
<dbReference type="EMBL" id="BMYM01000002">
    <property type="protein sequence ID" value="GHD34143.1"/>
    <property type="molecule type" value="Genomic_DNA"/>
</dbReference>
<keyword evidence="1" id="KW-0472">Membrane</keyword>
<dbReference type="Proteomes" id="UP000644693">
    <property type="component" value="Unassembled WGS sequence"/>
</dbReference>
<protein>
    <recommendedName>
        <fullName evidence="4">Guanylate cyclase domain-containing protein</fullName>
    </recommendedName>
</protein>
<keyword evidence="3" id="KW-1185">Reference proteome</keyword>
<reference evidence="2" key="1">
    <citation type="journal article" date="2014" name="Int. J. Syst. Evol. Microbiol.">
        <title>Complete genome sequence of Corynebacterium casei LMG S-19264T (=DSM 44701T), isolated from a smear-ripened cheese.</title>
        <authorList>
            <consortium name="US DOE Joint Genome Institute (JGI-PGF)"/>
            <person name="Walter F."/>
            <person name="Albersmeier A."/>
            <person name="Kalinowski J."/>
            <person name="Ruckert C."/>
        </authorList>
    </citation>
    <scope>NUCLEOTIDE SEQUENCE</scope>
    <source>
        <strain evidence="2">KCTC 23430</strain>
    </source>
</reference>
<evidence type="ECO:0008006" key="4">
    <source>
        <dbReference type="Google" id="ProtNLM"/>
    </source>
</evidence>
<evidence type="ECO:0000313" key="2">
    <source>
        <dbReference type="EMBL" id="GHD34143.1"/>
    </source>
</evidence>
<proteinExistence type="predicted"/>
<reference evidence="2" key="2">
    <citation type="submission" date="2020-09" db="EMBL/GenBank/DDBJ databases">
        <authorList>
            <person name="Sun Q."/>
            <person name="Kim S."/>
        </authorList>
    </citation>
    <scope>NUCLEOTIDE SEQUENCE</scope>
    <source>
        <strain evidence="2">KCTC 23430</strain>
    </source>
</reference>
<dbReference type="RefSeq" id="WP_189477612.1">
    <property type="nucleotide sequence ID" value="NZ_BMYM01000002.1"/>
</dbReference>
<evidence type="ECO:0000256" key="1">
    <source>
        <dbReference type="SAM" id="Phobius"/>
    </source>
</evidence>
<dbReference type="AlphaFoldDB" id="A0A919CL86"/>
<keyword evidence="1" id="KW-0812">Transmembrane</keyword>
<feature type="transmembrane region" description="Helical" evidence="1">
    <location>
        <begin position="65"/>
        <end position="86"/>
    </location>
</feature>
<keyword evidence="1" id="KW-1133">Transmembrane helix</keyword>
<accession>A0A919CL86</accession>
<sequence>MSLTLELLTVTRAFYPEPVTAGMSQQLSLGNVRGQARWLVYTAAQTGTGGVVKQRWEHYKLSQQLALVAAAFCLSVSLALVILAALSSRHMQQAQEADYGEALANQIARRIGTALETGDLLSVAASLQRFVETSSAQEVAIYDVEGKALGQAGRASGATLVDYRAPVLIENDVAGEVVITLSTDNARMARLRFLLSLLGLAILLSLAVYGISHQLGQRLGTRIATLSKRLRLDDSPGSGLPNEMARLEQRVDALPMDLLRARGTSGPRDENYLQTSVLYLHLSSLSNYVDTLDEDSLHRYTNRLHQVVFAAAGFYAGELHVVRQFGLAVYFVGDTGAGSPAFRAASCAWLVGAVSRELERNINLSLNVDMAIGLSELGAGDGADIYPGLYMQSTLDELQQRCQGNTGGVSLLPNVCEDVDVAGRLDFKAIGDGSGAMLTGFEGPYQDLLTRQLRLIMRRLTDPV</sequence>
<evidence type="ECO:0000313" key="3">
    <source>
        <dbReference type="Proteomes" id="UP000644693"/>
    </source>
</evidence>
<feature type="transmembrane region" description="Helical" evidence="1">
    <location>
        <begin position="193"/>
        <end position="212"/>
    </location>
</feature>
<comment type="caution">
    <text evidence="2">The sequence shown here is derived from an EMBL/GenBank/DDBJ whole genome shotgun (WGS) entry which is preliminary data.</text>
</comment>
<organism evidence="2 3">
    <name type="scientific">Parahalioglobus pacificus</name>
    <dbReference type="NCBI Taxonomy" id="930806"/>
    <lineage>
        <taxon>Bacteria</taxon>
        <taxon>Pseudomonadati</taxon>
        <taxon>Pseudomonadota</taxon>
        <taxon>Gammaproteobacteria</taxon>
        <taxon>Cellvibrionales</taxon>
        <taxon>Halieaceae</taxon>
        <taxon>Parahalioglobus</taxon>
    </lineage>
</organism>
<name>A0A919CL86_9GAMM</name>